<name>E1YDB9_9BACT</name>
<evidence type="ECO:0000313" key="1">
    <source>
        <dbReference type="EMBL" id="CBX28563.1"/>
    </source>
</evidence>
<dbReference type="EMBL" id="FR695868">
    <property type="protein sequence ID" value="CBX28563.1"/>
    <property type="molecule type" value="Genomic_DNA"/>
</dbReference>
<accession>E1YDB9</accession>
<reference evidence="1" key="1">
    <citation type="journal article" date="2011" name="Environ. Microbiol.">
        <title>Genomic insights into the metabolic potential of the polycyclic aromatic hydrocarbon degrading sulfate-reducing Deltaproteobacterium N47.</title>
        <authorList>
            <person name="Bergmann F."/>
            <person name="Selesi D."/>
            <person name="Weinmaier T."/>
            <person name="Tischler P."/>
            <person name="Rattei T."/>
            <person name="Meckenstock R.U."/>
        </authorList>
    </citation>
    <scope>NUCLEOTIDE SEQUENCE</scope>
</reference>
<proteinExistence type="predicted"/>
<dbReference type="AlphaFoldDB" id="E1YDB9"/>
<sequence>MSDGPSIQNRRITKTYFRTCSKCLSRSQAPLCLYTPRLVSNQPEGTIARLRYSLGGDRPSQTTHQTLSFAQIMVRS</sequence>
<protein>
    <submittedName>
        <fullName evidence="1">Uncharacterized protein</fullName>
    </submittedName>
</protein>
<dbReference type="AntiFam" id="ANF00035">
    <property type="entry name" value="Antisense to 23S rRNA"/>
</dbReference>
<organism evidence="1">
    <name type="scientific">uncultured Desulfobacterium sp</name>
    <dbReference type="NCBI Taxonomy" id="201089"/>
    <lineage>
        <taxon>Bacteria</taxon>
        <taxon>Pseudomonadati</taxon>
        <taxon>Thermodesulfobacteriota</taxon>
        <taxon>Desulfobacteria</taxon>
        <taxon>Desulfobacterales</taxon>
        <taxon>Desulfobacteriaceae</taxon>
        <taxon>Desulfobacterium</taxon>
        <taxon>environmental samples</taxon>
    </lineage>
</organism>
<gene>
    <name evidence="1" type="ORF">N47_G38870</name>
</gene>